<evidence type="ECO:0000256" key="2">
    <source>
        <dbReference type="ARBA" id="ARBA00011974"/>
    </source>
</evidence>
<accession>A0A284VMU9</accession>
<dbReference type="AlphaFoldDB" id="A0A284VMU9"/>
<dbReference type="InterPro" id="IPR019963">
    <property type="entry name" value="FL_hydrolase_MqnB"/>
</dbReference>
<dbReference type="Pfam" id="PF01048">
    <property type="entry name" value="PNP_UDP_1"/>
    <property type="match status" value="1"/>
</dbReference>
<dbReference type="CDD" id="cd17766">
    <property type="entry name" value="futalosine_nucleosidase_MqnB"/>
    <property type="match status" value="1"/>
</dbReference>
<dbReference type="GO" id="GO:0005829">
    <property type="term" value="C:cytosol"/>
    <property type="evidence" value="ECO:0007669"/>
    <property type="project" value="TreeGrafter"/>
</dbReference>
<feature type="domain" description="Nucleoside phosphorylase" evidence="7">
    <location>
        <begin position="29"/>
        <end position="229"/>
    </location>
</feature>
<feature type="region of interest" description="Disordered" evidence="6">
    <location>
        <begin position="1"/>
        <end position="21"/>
    </location>
</feature>
<evidence type="ECO:0000313" key="8">
    <source>
        <dbReference type="EMBL" id="SNQ60517.1"/>
    </source>
</evidence>
<dbReference type="EMBL" id="FZMP01000096">
    <property type="protein sequence ID" value="SNQ60517.1"/>
    <property type="molecule type" value="Genomic_DNA"/>
</dbReference>
<name>A0A284VMU9_9EURY</name>
<dbReference type="RefSeq" id="WP_096204900.1">
    <property type="nucleotide sequence ID" value="NZ_FZMP01000096.1"/>
</dbReference>
<dbReference type="OrthoDB" id="146082at2157"/>
<dbReference type="GO" id="GO:0019284">
    <property type="term" value="P:L-methionine salvage from S-adenosylmethionine"/>
    <property type="evidence" value="ECO:0007669"/>
    <property type="project" value="TreeGrafter"/>
</dbReference>
<dbReference type="UniPathway" id="UPA00904">
    <property type="reaction ID" value="UER00871"/>
</dbReference>
<evidence type="ECO:0000256" key="1">
    <source>
        <dbReference type="ARBA" id="ARBA00004945"/>
    </source>
</evidence>
<keyword evidence="3" id="KW-0028">Amino-acid biosynthesis</keyword>
<dbReference type="InterPro" id="IPR010049">
    <property type="entry name" value="MTA_SAH_Nsdase"/>
</dbReference>
<reference evidence="9" key="1">
    <citation type="submission" date="2017-06" db="EMBL/GenBank/DDBJ databases">
        <authorList>
            <person name="Cremers G."/>
        </authorList>
    </citation>
    <scope>NUCLEOTIDE SEQUENCE [LARGE SCALE GENOMIC DNA]</scope>
</reference>
<evidence type="ECO:0000259" key="7">
    <source>
        <dbReference type="Pfam" id="PF01048"/>
    </source>
</evidence>
<dbReference type="InterPro" id="IPR000845">
    <property type="entry name" value="Nucleoside_phosphorylase_d"/>
</dbReference>
<evidence type="ECO:0000256" key="6">
    <source>
        <dbReference type="SAM" id="MobiDB-lite"/>
    </source>
</evidence>
<dbReference type="EC" id="3.2.2.9" evidence="2"/>
<dbReference type="Proteomes" id="UP000218615">
    <property type="component" value="Unassembled WGS sequence"/>
</dbReference>
<dbReference type="HAMAP" id="MF_00991">
    <property type="entry name" value="MqnB"/>
    <property type="match status" value="1"/>
</dbReference>
<evidence type="ECO:0000313" key="9">
    <source>
        <dbReference type="Proteomes" id="UP000218615"/>
    </source>
</evidence>
<dbReference type="NCBIfam" id="TIGR03664">
    <property type="entry name" value="fut_nucase"/>
    <property type="match status" value="1"/>
</dbReference>
<dbReference type="SUPFAM" id="SSF53167">
    <property type="entry name" value="Purine and uridine phosphorylases"/>
    <property type="match status" value="1"/>
</dbReference>
<keyword evidence="5" id="KW-0486">Methionine biosynthesis</keyword>
<proteinExistence type="inferred from homology"/>
<dbReference type="GO" id="GO:0008782">
    <property type="term" value="F:adenosylhomocysteine nucleosidase activity"/>
    <property type="evidence" value="ECO:0007669"/>
    <property type="project" value="UniProtKB-EC"/>
</dbReference>
<dbReference type="PANTHER" id="PTHR46832">
    <property type="entry name" value="5'-METHYLTHIOADENOSINE/S-ADENOSYLHOMOCYSTEINE NUCLEOSIDASE"/>
    <property type="match status" value="1"/>
</dbReference>
<dbReference type="PANTHER" id="PTHR46832:SF2">
    <property type="entry name" value="FUTALOSINE HYDROLASE"/>
    <property type="match status" value="1"/>
</dbReference>
<dbReference type="InterPro" id="IPR035994">
    <property type="entry name" value="Nucleoside_phosphorylase_sf"/>
</dbReference>
<organism evidence="8 9">
    <name type="scientific">Candidatus Methanoperedens nitratireducens</name>
    <dbReference type="NCBI Taxonomy" id="1392998"/>
    <lineage>
        <taxon>Archaea</taxon>
        <taxon>Methanobacteriati</taxon>
        <taxon>Methanobacteriota</taxon>
        <taxon>Stenosarchaea group</taxon>
        <taxon>Methanomicrobia</taxon>
        <taxon>Methanosarcinales</taxon>
        <taxon>ANME-2 cluster</taxon>
        <taxon>Candidatus Methanoperedentaceae</taxon>
        <taxon>Candidatus Methanoperedens</taxon>
    </lineage>
</organism>
<dbReference type="GO" id="GO:0009164">
    <property type="term" value="P:nucleoside catabolic process"/>
    <property type="evidence" value="ECO:0007669"/>
    <property type="project" value="InterPro"/>
</dbReference>
<gene>
    <name evidence="8" type="ORF">MNV_1850026</name>
</gene>
<dbReference type="Gene3D" id="3.40.50.1580">
    <property type="entry name" value="Nucleoside phosphorylase domain"/>
    <property type="match status" value="1"/>
</dbReference>
<dbReference type="GO" id="GO:0019509">
    <property type="term" value="P:L-methionine salvage from methylthioadenosine"/>
    <property type="evidence" value="ECO:0007669"/>
    <property type="project" value="UniProtKB-UniPathway"/>
</dbReference>
<dbReference type="GO" id="GO:0009234">
    <property type="term" value="P:menaquinone biosynthetic process"/>
    <property type="evidence" value="ECO:0007669"/>
    <property type="project" value="InterPro"/>
</dbReference>
<evidence type="ECO:0000256" key="4">
    <source>
        <dbReference type="ARBA" id="ARBA00022801"/>
    </source>
</evidence>
<evidence type="ECO:0000256" key="5">
    <source>
        <dbReference type="ARBA" id="ARBA00023167"/>
    </source>
</evidence>
<evidence type="ECO:0000256" key="3">
    <source>
        <dbReference type="ARBA" id="ARBA00022605"/>
    </source>
</evidence>
<dbReference type="GO" id="GO:0008930">
    <property type="term" value="F:methylthioadenosine nucleosidase activity"/>
    <property type="evidence" value="ECO:0007669"/>
    <property type="project" value="InterPro"/>
</dbReference>
<dbReference type="NCBIfam" id="TIGR01704">
    <property type="entry name" value="MTA_SAH-Nsdase"/>
    <property type="match status" value="1"/>
</dbReference>
<keyword evidence="9" id="KW-1185">Reference proteome</keyword>
<sequence length="233" mass="25668">MNFALIAPTPAESEGLRGRLSPQPKQEMKVISEGELYGKPVLFTHCGVGKVNAAHSATLMLENYNVDILILFGIGGGYSGEVGDIVVAESESYGDEGVLTKDGWKSMKFMGFPLLKDEREYYNTFPMDTELVQRAIKALKDAGLNVSSGNFVTVSQCSGTRESGEIMKKRFNGICENMEGAAVAHICTMYRVPMIEVRGISNIIKDRDMKKWDIKKAASNCNEAVIELIKRLK</sequence>
<comment type="pathway">
    <text evidence="1">Amino-acid biosynthesis; L-methionine biosynthesis via salvage pathway; S-methyl-5-thio-alpha-D-ribose 1-phosphate from S-methyl-5'-thioadenosine (hydrolase route): step 1/2.</text>
</comment>
<protein>
    <recommendedName>
        <fullName evidence="2">adenosylhomocysteine nucleosidase</fullName>
        <ecNumber evidence="2">3.2.2.9</ecNumber>
    </recommendedName>
</protein>
<keyword evidence="4" id="KW-0378">Hydrolase</keyword>